<organism evidence="2 3">
    <name type="scientific">Pelobates cultripes</name>
    <name type="common">Western spadefoot toad</name>
    <dbReference type="NCBI Taxonomy" id="61616"/>
    <lineage>
        <taxon>Eukaryota</taxon>
        <taxon>Metazoa</taxon>
        <taxon>Chordata</taxon>
        <taxon>Craniata</taxon>
        <taxon>Vertebrata</taxon>
        <taxon>Euteleostomi</taxon>
        <taxon>Amphibia</taxon>
        <taxon>Batrachia</taxon>
        <taxon>Anura</taxon>
        <taxon>Pelobatoidea</taxon>
        <taxon>Pelobatidae</taxon>
        <taxon>Pelobates</taxon>
    </lineage>
</organism>
<accession>A0AAD1QYZ6</accession>
<protein>
    <submittedName>
        <fullName evidence="2">Uncharacterized protein</fullName>
    </submittedName>
</protein>
<sequence length="58" mass="6542">MRGAALLLLQLFNEITGAAASLPVRPRHFRYTNLTRYTYLTEHRGHRKPVPPSAPGRA</sequence>
<keyword evidence="3" id="KW-1185">Reference proteome</keyword>
<evidence type="ECO:0000313" key="3">
    <source>
        <dbReference type="Proteomes" id="UP001295444"/>
    </source>
</evidence>
<keyword evidence="1" id="KW-0732">Signal</keyword>
<evidence type="ECO:0000256" key="1">
    <source>
        <dbReference type="SAM" id="SignalP"/>
    </source>
</evidence>
<reference evidence="2" key="1">
    <citation type="submission" date="2022-03" db="EMBL/GenBank/DDBJ databases">
        <authorList>
            <person name="Alioto T."/>
            <person name="Alioto T."/>
            <person name="Gomez Garrido J."/>
        </authorList>
    </citation>
    <scope>NUCLEOTIDE SEQUENCE</scope>
</reference>
<feature type="chain" id="PRO_5042235893" evidence="1">
    <location>
        <begin position="21"/>
        <end position="58"/>
    </location>
</feature>
<feature type="signal peptide" evidence="1">
    <location>
        <begin position="1"/>
        <end position="20"/>
    </location>
</feature>
<evidence type="ECO:0000313" key="2">
    <source>
        <dbReference type="EMBL" id="CAH2220010.1"/>
    </source>
</evidence>
<gene>
    <name evidence="2" type="ORF">PECUL_23A010362</name>
</gene>
<proteinExistence type="predicted"/>
<dbReference type="EMBL" id="OW240912">
    <property type="protein sequence ID" value="CAH2220010.1"/>
    <property type="molecule type" value="Genomic_DNA"/>
</dbReference>
<dbReference type="AlphaFoldDB" id="A0AAD1QYZ6"/>
<name>A0AAD1QYZ6_PELCU</name>
<dbReference type="Proteomes" id="UP001295444">
    <property type="component" value="Chromosome 01"/>
</dbReference>